<reference evidence="2" key="1">
    <citation type="journal article" date="2019" name="Sci. Rep.">
        <title>Draft genome of Tanacetum cinerariifolium, the natural source of mosquito coil.</title>
        <authorList>
            <person name="Yamashiro T."/>
            <person name="Shiraishi A."/>
            <person name="Satake H."/>
            <person name="Nakayama K."/>
        </authorList>
    </citation>
    <scope>NUCLEOTIDE SEQUENCE</scope>
</reference>
<protein>
    <submittedName>
        <fullName evidence="2">Uncharacterized protein</fullName>
    </submittedName>
</protein>
<feature type="compositionally biased region" description="Acidic residues" evidence="1">
    <location>
        <begin position="25"/>
        <end position="57"/>
    </location>
</feature>
<dbReference type="AlphaFoldDB" id="A0A699I0K7"/>
<sequence>MDPEEEDGDDENSKGDSIDYLTSIGDDDVDDDANDDGDDLSEDDADEETEPFEEDETAATPPPSTYRVTARIYVLPHIPMSFPSKSEVERLLTIPTPPLSPVSPTLYPLPQFLMPLPIFTPLLPPPPIILPRTRASMVLMRSAAPSTFILAPLSRTPPTGTPPLLPIPLPTSLFPLPLFLPSTSCREGIPVTNMPLWMKARFTTPTSGYKVGESSVVAAARQIRPTLTIDDSRRAEDRLIGRLKRERRYFRTLSTTYA</sequence>
<accession>A0A699I0K7</accession>
<feature type="compositionally biased region" description="Acidic residues" evidence="1">
    <location>
        <begin position="1"/>
        <end position="10"/>
    </location>
</feature>
<evidence type="ECO:0000256" key="1">
    <source>
        <dbReference type="SAM" id="MobiDB-lite"/>
    </source>
</evidence>
<organism evidence="2">
    <name type="scientific">Tanacetum cinerariifolium</name>
    <name type="common">Dalmatian daisy</name>
    <name type="synonym">Chrysanthemum cinerariifolium</name>
    <dbReference type="NCBI Taxonomy" id="118510"/>
    <lineage>
        <taxon>Eukaryota</taxon>
        <taxon>Viridiplantae</taxon>
        <taxon>Streptophyta</taxon>
        <taxon>Embryophyta</taxon>
        <taxon>Tracheophyta</taxon>
        <taxon>Spermatophyta</taxon>
        <taxon>Magnoliopsida</taxon>
        <taxon>eudicotyledons</taxon>
        <taxon>Gunneridae</taxon>
        <taxon>Pentapetalae</taxon>
        <taxon>asterids</taxon>
        <taxon>campanulids</taxon>
        <taxon>Asterales</taxon>
        <taxon>Asteraceae</taxon>
        <taxon>Asteroideae</taxon>
        <taxon>Anthemideae</taxon>
        <taxon>Anthemidinae</taxon>
        <taxon>Tanacetum</taxon>
    </lineage>
</organism>
<feature type="region of interest" description="Disordered" evidence="1">
    <location>
        <begin position="1"/>
        <end position="65"/>
    </location>
</feature>
<dbReference type="EMBL" id="BKCJ010224006">
    <property type="protein sequence ID" value="GEY93489.1"/>
    <property type="molecule type" value="Genomic_DNA"/>
</dbReference>
<name>A0A699I0K7_TANCI</name>
<proteinExistence type="predicted"/>
<evidence type="ECO:0000313" key="2">
    <source>
        <dbReference type="EMBL" id="GEY93489.1"/>
    </source>
</evidence>
<comment type="caution">
    <text evidence="2">The sequence shown here is derived from an EMBL/GenBank/DDBJ whole genome shotgun (WGS) entry which is preliminary data.</text>
</comment>
<gene>
    <name evidence="2" type="ORF">Tci_465463</name>
</gene>